<keyword evidence="3" id="KW-1185">Reference proteome</keyword>
<protein>
    <submittedName>
        <fullName evidence="2">Uncharacterized protein</fullName>
    </submittedName>
</protein>
<feature type="compositionally biased region" description="Basic and acidic residues" evidence="1">
    <location>
        <begin position="7"/>
        <end position="36"/>
    </location>
</feature>
<reference evidence="2" key="1">
    <citation type="journal article" date="2022" name="bioRxiv">
        <title>Sequencing and chromosome-scale assembly of the giantPleurodeles waltlgenome.</title>
        <authorList>
            <person name="Brown T."/>
            <person name="Elewa A."/>
            <person name="Iarovenko S."/>
            <person name="Subramanian E."/>
            <person name="Araus A.J."/>
            <person name="Petzold A."/>
            <person name="Susuki M."/>
            <person name="Suzuki K.-i.T."/>
            <person name="Hayashi T."/>
            <person name="Toyoda A."/>
            <person name="Oliveira C."/>
            <person name="Osipova E."/>
            <person name="Leigh N.D."/>
            <person name="Simon A."/>
            <person name="Yun M.H."/>
        </authorList>
    </citation>
    <scope>NUCLEOTIDE SEQUENCE</scope>
    <source>
        <strain evidence="2">20211129_DDA</strain>
        <tissue evidence="2">Liver</tissue>
    </source>
</reference>
<feature type="region of interest" description="Disordered" evidence="1">
    <location>
        <begin position="1"/>
        <end position="132"/>
    </location>
</feature>
<gene>
    <name evidence="2" type="ORF">NDU88_005938</name>
</gene>
<feature type="compositionally biased region" description="Basic and acidic residues" evidence="1">
    <location>
        <begin position="71"/>
        <end position="92"/>
    </location>
</feature>
<dbReference type="AlphaFoldDB" id="A0AAV7NNU0"/>
<evidence type="ECO:0000256" key="1">
    <source>
        <dbReference type="SAM" id="MobiDB-lite"/>
    </source>
</evidence>
<name>A0AAV7NNU0_PLEWA</name>
<accession>A0AAV7NNU0</accession>
<sequence length="149" mass="16803">MATASHWAEDRARGDTPVGEYRRPLRRPEVVRREGTRPCGQGPFPSRGHAGSPTAAKGRTRSTNGCGEWNRPGDETRGLTRQRSGEWERPRAENQLNYRPACRSDRRRPDPHALESLDSHAHHTESPAAFTTAELREDALVLRRRFGLS</sequence>
<dbReference type="Proteomes" id="UP001066276">
    <property type="component" value="Chromosome 8"/>
</dbReference>
<proteinExistence type="predicted"/>
<feature type="compositionally biased region" description="Basic and acidic residues" evidence="1">
    <location>
        <begin position="102"/>
        <end position="125"/>
    </location>
</feature>
<comment type="caution">
    <text evidence="2">The sequence shown here is derived from an EMBL/GenBank/DDBJ whole genome shotgun (WGS) entry which is preliminary data.</text>
</comment>
<organism evidence="2 3">
    <name type="scientific">Pleurodeles waltl</name>
    <name type="common">Iberian ribbed newt</name>
    <dbReference type="NCBI Taxonomy" id="8319"/>
    <lineage>
        <taxon>Eukaryota</taxon>
        <taxon>Metazoa</taxon>
        <taxon>Chordata</taxon>
        <taxon>Craniata</taxon>
        <taxon>Vertebrata</taxon>
        <taxon>Euteleostomi</taxon>
        <taxon>Amphibia</taxon>
        <taxon>Batrachia</taxon>
        <taxon>Caudata</taxon>
        <taxon>Salamandroidea</taxon>
        <taxon>Salamandridae</taxon>
        <taxon>Pleurodelinae</taxon>
        <taxon>Pleurodeles</taxon>
    </lineage>
</organism>
<dbReference type="EMBL" id="JANPWB010000012">
    <property type="protein sequence ID" value="KAJ1117741.1"/>
    <property type="molecule type" value="Genomic_DNA"/>
</dbReference>
<evidence type="ECO:0000313" key="3">
    <source>
        <dbReference type="Proteomes" id="UP001066276"/>
    </source>
</evidence>
<evidence type="ECO:0000313" key="2">
    <source>
        <dbReference type="EMBL" id="KAJ1117741.1"/>
    </source>
</evidence>